<feature type="chain" id="PRO_5046954351" evidence="1">
    <location>
        <begin position="24"/>
        <end position="357"/>
    </location>
</feature>
<evidence type="ECO:0000313" key="3">
    <source>
        <dbReference type="Proteomes" id="UP000765845"/>
    </source>
</evidence>
<evidence type="ECO:0000256" key="1">
    <source>
        <dbReference type="SAM" id="SignalP"/>
    </source>
</evidence>
<proteinExistence type="predicted"/>
<reference evidence="2 3" key="1">
    <citation type="submission" date="2020-04" db="EMBL/GenBank/DDBJ databases">
        <authorList>
            <person name="Yoon J."/>
        </authorList>
    </citation>
    <scope>NUCLEOTIDE SEQUENCE [LARGE SCALE GENOMIC DNA]</scope>
    <source>
        <strain evidence="2 3">KMU-166</strain>
    </source>
</reference>
<dbReference type="InterPro" id="IPR018642">
    <property type="entry name" value="DUF2066"/>
</dbReference>
<dbReference type="Proteomes" id="UP000765845">
    <property type="component" value="Unassembled WGS sequence"/>
</dbReference>
<name>A0ABX1GBK4_9GAMM</name>
<protein>
    <submittedName>
        <fullName evidence="2">DUF2066 domain-containing protein</fullName>
    </submittedName>
</protein>
<keyword evidence="1" id="KW-0732">Signal</keyword>
<comment type="caution">
    <text evidence="2">The sequence shown here is derived from an EMBL/GenBank/DDBJ whole genome shotgun (WGS) entry which is preliminary data.</text>
</comment>
<sequence length="357" mass="39061">MVRAFFRTLVVAWCLGGATASLAGTVAGLYDAQYPVTEQSAQSLKQAAAAGLEEVFVRVSGRRDVREHPAIISALAAPEPFLTRYRYQRANSDQGEGLLVDMSFAPGQVNAVLQSAFLPVWSANRPEVIVWLVVDTAAGRNFVAAGADPRVEAELQAQAQRRGLALQFPLFDLVDAANLTTDQVWQMSIEDVKAASERYSPPYVLMGRASEFSTGQWVASWVLLSEDGYSRLDSQGQNSEEMLSPVVDLIADIQGRRYAAVAGGQRSGNTLIHIGGVDNFSEYAHLLSYMEGLAMVEHANAVWLDGAELVMELVLKDDVEKVRRYLALDGRLREVQNASGAITPMAVQSYYLWQGRK</sequence>
<accession>A0ABX1GBK4</accession>
<gene>
    <name evidence="2" type="ORF">HCU74_02620</name>
</gene>
<keyword evidence="3" id="KW-1185">Reference proteome</keyword>
<dbReference type="RefSeq" id="WP_168448832.1">
    <property type="nucleotide sequence ID" value="NZ_JAAWWK010000001.1"/>
</dbReference>
<feature type="signal peptide" evidence="1">
    <location>
        <begin position="1"/>
        <end position="23"/>
    </location>
</feature>
<organism evidence="2 3">
    <name type="scientific">Spongiibacter thalassae</name>
    <dbReference type="NCBI Taxonomy" id="2721624"/>
    <lineage>
        <taxon>Bacteria</taxon>
        <taxon>Pseudomonadati</taxon>
        <taxon>Pseudomonadota</taxon>
        <taxon>Gammaproteobacteria</taxon>
        <taxon>Cellvibrionales</taxon>
        <taxon>Spongiibacteraceae</taxon>
        <taxon>Spongiibacter</taxon>
    </lineage>
</organism>
<evidence type="ECO:0000313" key="2">
    <source>
        <dbReference type="EMBL" id="NKI16306.1"/>
    </source>
</evidence>
<dbReference type="EMBL" id="JAAWWK010000001">
    <property type="protein sequence ID" value="NKI16306.1"/>
    <property type="molecule type" value="Genomic_DNA"/>
</dbReference>
<dbReference type="Pfam" id="PF09839">
    <property type="entry name" value="DUF2066"/>
    <property type="match status" value="1"/>
</dbReference>